<dbReference type="PANTHER" id="PTHR48077">
    <property type="entry name" value="TRYPTOPHAN SYNTHASE-RELATED"/>
    <property type="match status" value="1"/>
</dbReference>
<dbReference type="CDD" id="cd06446">
    <property type="entry name" value="Trp-synth_B"/>
    <property type="match status" value="1"/>
</dbReference>
<dbReference type="PANTHER" id="PTHR48077:SF3">
    <property type="entry name" value="TRYPTOPHAN SYNTHASE"/>
    <property type="match status" value="1"/>
</dbReference>
<evidence type="ECO:0000256" key="6">
    <source>
        <dbReference type="ARBA" id="ARBA00022822"/>
    </source>
</evidence>
<dbReference type="UniPathway" id="UPA00035">
    <property type="reaction ID" value="UER00044"/>
</dbReference>
<dbReference type="AlphaFoldDB" id="A0A1F6EDP4"/>
<dbReference type="HAMAP" id="MF_00133">
    <property type="entry name" value="Trp_synth_beta"/>
    <property type="match status" value="1"/>
</dbReference>
<evidence type="ECO:0000256" key="9">
    <source>
        <dbReference type="ARBA" id="ARBA00023239"/>
    </source>
</evidence>
<sequence length="403" mass="43811">MQNKKQNYGGAYVPEMLLPTLHAIEKELERALKDPAFIKEFQGLLKDFAGRPTPLTFAKNITEQFGGAKCYLKNEGLNHTGAHKITHCIGQALIAKRLGKTTLIAETGAGQHGLATATVAAKLGFKCKIFMGSEDMSRQRPNVFWMERLGAEVIPVTYGSRTLKDAVNEALKYWMQNLSDTHYVIGSVLGPSPYPRMNRVFQSVVGREVREQMKDFEGKLPDVVIACVGGGSNAMGIFSEFLNEKSVSLVAVEAGGVGNALGEHASKARSGELGIAQGYKSLFLQDNGQIAPTHSISAGLDYPGLGPELAALKEEGRVEFQSASDSETLSAVDLLARTEGIIPALESAHALAYAVKLLPTLAKEKIVVVNISGRGDKDLFLIARAMKDQSFRDFLLEEHQRYE</sequence>
<accession>A0A1F6EDP4</accession>
<evidence type="ECO:0000313" key="14">
    <source>
        <dbReference type="Proteomes" id="UP000179115"/>
    </source>
</evidence>
<keyword evidence="8 11" id="KW-0057">Aromatic amino acid biosynthesis</keyword>
<comment type="similarity">
    <text evidence="3 11">Belongs to the TrpB family.</text>
</comment>
<comment type="cofactor">
    <cofactor evidence="1 11">
        <name>pyridoxal 5'-phosphate</name>
        <dbReference type="ChEBI" id="CHEBI:597326"/>
    </cofactor>
</comment>
<evidence type="ECO:0000256" key="5">
    <source>
        <dbReference type="ARBA" id="ARBA00022605"/>
    </source>
</evidence>
<name>A0A1F6EDP4_9BACT</name>
<dbReference type="SUPFAM" id="SSF53686">
    <property type="entry name" value="Tryptophan synthase beta subunit-like PLP-dependent enzymes"/>
    <property type="match status" value="1"/>
</dbReference>
<gene>
    <name evidence="11" type="primary">trpB</name>
    <name evidence="13" type="ORF">A3A35_02635</name>
</gene>
<reference evidence="13 14" key="1">
    <citation type="journal article" date="2016" name="Nat. Commun.">
        <title>Thousands of microbial genomes shed light on interconnected biogeochemical processes in an aquifer system.</title>
        <authorList>
            <person name="Anantharaman K."/>
            <person name="Brown C.T."/>
            <person name="Hug L.A."/>
            <person name="Sharon I."/>
            <person name="Castelle C.J."/>
            <person name="Probst A.J."/>
            <person name="Thomas B.C."/>
            <person name="Singh A."/>
            <person name="Wilkins M.J."/>
            <person name="Karaoz U."/>
            <person name="Brodie E.L."/>
            <person name="Williams K.H."/>
            <person name="Hubbard S.S."/>
            <person name="Banfield J.F."/>
        </authorList>
    </citation>
    <scope>NUCLEOTIDE SEQUENCE [LARGE SCALE GENOMIC DNA]</scope>
</reference>
<feature type="modified residue" description="N6-(pyridoxal phosphate)lysine" evidence="11">
    <location>
        <position position="84"/>
    </location>
</feature>
<evidence type="ECO:0000256" key="1">
    <source>
        <dbReference type="ARBA" id="ARBA00001933"/>
    </source>
</evidence>
<evidence type="ECO:0000313" key="13">
    <source>
        <dbReference type="EMBL" id="OGG71793.1"/>
    </source>
</evidence>
<dbReference type="STRING" id="1798508.A3A35_02635"/>
<dbReference type="InterPro" id="IPR023026">
    <property type="entry name" value="Trp_synth_beta/beta-like"/>
</dbReference>
<dbReference type="Gene3D" id="3.40.50.1100">
    <property type="match status" value="2"/>
</dbReference>
<comment type="subunit">
    <text evidence="4 11">Tetramer of two alpha and two beta chains.</text>
</comment>
<dbReference type="FunFam" id="3.40.50.1100:FF:000004">
    <property type="entry name" value="Tryptophan synthase beta chain"/>
    <property type="match status" value="1"/>
</dbReference>
<keyword evidence="6 11" id="KW-0822">Tryptophan biosynthesis</keyword>
<dbReference type="InterPro" id="IPR001926">
    <property type="entry name" value="TrpB-like_PALP"/>
</dbReference>
<comment type="function">
    <text evidence="11">The beta subunit is responsible for the synthesis of L-tryptophan from indole and L-serine.</text>
</comment>
<dbReference type="GO" id="GO:0004834">
    <property type="term" value="F:tryptophan synthase activity"/>
    <property type="evidence" value="ECO:0007669"/>
    <property type="project" value="UniProtKB-UniRule"/>
</dbReference>
<keyword evidence="7 11" id="KW-0663">Pyridoxal phosphate</keyword>
<evidence type="ECO:0000256" key="2">
    <source>
        <dbReference type="ARBA" id="ARBA00004733"/>
    </source>
</evidence>
<dbReference type="NCBIfam" id="TIGR00263">
    <property type="entry name" value="trpB"/>
    <property type="match status" value="1"/>
</dbReference>
<evidence type="ECO:0000256" key="10">
    <source>
        <dbReference type="ARBA" id="ARBA00049047"/>
    </source>
</evidence>
<dbReference type="EC" id="4.2.1.20" evidence="11"/>
<comment type="pathway">
    <text evidence="2 11">Amino-acid biosynthesis; L-tryptophan biosynthesis; L-tryptophan from chorismate: step 5/5.</text>
</comment>
<dbReference type="Proteomes" id="UP000179115">
    <property type="component" value="Unassembled WGS sequence"/>
</dbReference>
<dbReference type="InterPro" id="IPR006654">
    <property type="entry name" value="Trp_synth_beta"/>
</dbReference>
<dbReference type="GO" id="GO:0005737">
    <property type="term" value="C:cytoplasm"/>
    <property type="evidence" value="ECO:0007669"/>
    <property type="project" value="TreeGrafter"/>
</dbReference>
<evidence type="ECO:0000256" key="11">
    <source>
        <dbReference type="HAMAP-Rule" id="MF_00133"/>
    </source>
</evidence>
<dbReference type="EMBL" id="MFLV01000009">
    <property type="protein sequence ID" value="OGG71793.1"/>
    <property type="molecule type" value="Genomic_DNA"/>
</dbReference>
<evidence type="ECO:0000256" key="7">
    <source>
        <dbReference type="ARBA" id="ARBA00022898"/>
    </source>
</evidence>
<dbReference type="PIRSF" id="PIRSF001413">
    <property type="entry name" value="Trp_syn_beta"/>
    <property type="match status" value="1"/>
</dbReference>
<organism evidence="13 14">
    <name type="scientific">Candidatus Kaiserbacteria bacterium RIFCSPLOWO2_01_FULL_51_21</name>
    <dbReference type="NCBI Taxonomy" id="1798508"/>
    <lineage>
        <taxon>Bacteria</taxon>
        <taxon>Candidatus Kaiseribacteriota</taxon>
    </lineage>
</organism>
<keyword evidence="9 11" id="KW-0456">Lyase</keyword>
<dbReference type="InterPro" id="IPR036052">
    <property type="entry name" value="TrpB-like_PALP_sf"/>
</dbReference>
<evidence type="ECO:0000256" key="3">
    <source>
        <dbReference type="ARBA" id="ARBA00009982"/>
    </source>
</evidence>
<evidence type="ECO:0000259" key="12">
    <source>
        <dbReference type="Pfam" id="PF00291"/>
    </source>
</evidence>
<evidence type="ECO:0000256" key="4">
    <source>
        <dbReference type="ARBA" id="ARBA00011270"/>
    </source>
</evidence>
<feature type="domain" description="Tryptophan synthase beta chain-like PALP" evidence="12">
    <location>
        <begin position="49"/>
        <end position="373"/>
    </location>
</feature>
<dbReference type="Pfam" id="PF00291">
    <property type="entry name" value="PALP"/>
    <property type="match status" value="1"/>
</dbReference>
<protein>
    <recommendedName>
        <fullName evidence="11">Tryptophan synthase beta chain</fullName>
        <ecNumber evidence="11">4.2.1.20</ecNumber>
    </recommendedName>
</protein>
<keyword evidence="5 11" id="KW-0028">Amino-acid biosynthesis</keyword>
<evidence type="ECO:0000256" key="8">
    <source>
        <dbReference type="ARBA" id="ARBA00023141"/>
    </source>
</evidence>
<comment type="caution">
    <text evidence="13">The sequence shown here is derived from an EMBL/GenBank/DDBJ whole genome shotgun (WGS) entry which is preliminary data.</text>
</comment>
<proteinExistence type="inferred from homology"/>
<comment type="catalytic activity">
    <reaction evidence="10 11">
        <text>(1S,2R)-1-C-(indol-3-yl)glycerol 3-phosphate + L-serine = D-glyceraldehyde 3-phosphate + L-tryptophan + H2O</text>
        <dbReference type="Rhea" id="RHEA:10532"/>
        <dbReference type="ChEBI" id="CHEBI:15377"/>
        <dbReference type="ChEBI" id="CHEBI:33384"/>
        <dbReference type="ChEBI" id="CHEBI:57912"/>
        <dbReference type="ChEBI" id="CHEBI:58866"/>
        <dbReference type="ChEBI" id="CHEBI:59776"/>
        <dbReference type="EC" id="4.2.1.20"/>
    </reaction>
</comment>